<organism evidence="2 3">
    <name type="scientific">Planococcus maritimus</name>
    <dbReference type="NCBI Taxonomy" id="192421"/>
    <lineage>
        <taxon>Bacteria</taxon>
        <taxon>Bacillati</taxon>
        <taxon>Bacillota</taxon>
        <taxon>Bacilli</taxon>
        <taxon>Bacillales</taxon>
        <taxon>Caryophanaceae</taxon>
        <taxon>Planococcus</taxon>
    </lineage>
</organism>
<evidence type="ECO:0000313" key="2">
    <source>
        <dbReference type="EMBL" id="QMT17328.1"/>
    </source>
</evidence>
<accession>A0A7D7MIA7</accession>
<keyword evidence="3" id="KW-1185">Reference proteome</keyword>
<sequence>MPQTIWGKLSFVFLILLTIEAGWALIMMFENFLGALTVILKYTPFLAPLGVIIGIVGTLKENKKGKLVPLLTLILSIVLIALFLLILFGFQFGG</sequence>
<gene>
    <name evidence="2" type="ORF">H1Q58_15460</name>
</gene>
<keyword evidence="1" id="KW-1133">Transmembrane helix</keyword>
<keyword evidence="1" id="KW-0472">Membrane</keyword>
<feature type="transmembrane region" description="Helical" evidence="1">
    <location>
        <begin position="35"/>
        <end position="56"/>
    </location>
</feature>
<keyword evidence="1" id="KW-0812">Transmembrane</keyword>
<reference evidence="2 3" key="1">
    <citation type="submission" date="2020-07" db="EMBL/GenBank/DDBJ databases">
        <title>Screening of a cold-adapted Planococcus bacterium producing protease in traditional shrimp paste and protease identification by genome sequencing.</title>
        <authorList>
            <person name="Gao R."/>
            <person name="Leng W."/>
            <person name="Chu Q."/>
            <person name="Wu X."/>
            <person name="Liu H."/>
            <person name="Li X."/>
        </authorList>
    </citation>
    <scope>NUCLEOTIDE SEQUENCE [LARGE SCALE GENOMIC DNA]</scope>
    <source>
        <strain evidence="2 3">XJ11</strain>
    </source>
</reference>
<evidence type="ECO:0000313" key="3">
    <source>
        <dbReference type="Proteomes" id="UP000514716"/>
    </source>
</evidence>
<dbReference type="EMBL" id="CP059540">
    <property type="protein sequence ID" value="QMT17328.1"/>
    <property type="molecule type" value="Genomic_DNA"/>
</dbReference>
<dbReference type="AlphaFoldDB" id="A0A7D7MIA7"/>
<feature type="transmembrane region" description="Helical" evidence="1">
    <location>
        <begin position="9"/>
        <end position="29"/>
    </location>
</feature>
<dbReference type="RefSeq" id="WP_182092029.1">
    <property type="nucleotide sequence ID" value="NZ_CP059540.1"/>
</dbReference>
<feature type="transmembrane region" description="Helical" evidence="1">
    <location>
        <begin position="68"/>
        <end position="90"/>
    </location>
</feature>
<dbReference type="Proteomes" id="UP000514716">
    <property type="component" value="Chromosome"/>
</dbReference>
<evidence type="ECO:0000256" key="1">
    <source>
        <dbReference type="SAM" id="Phobius"/>
    </source>
</evidence>
<name>A0A7D7MIA7_PLAMR</name>
<protein>
    <submittedName>
        <fullName evidence="2">Uncharacterized protein</fullName>
    </submittedName>
</protein>
<proteinExistence type="predicted"/>
<dbReference type="KEGG" id="pdec:H1Q58_15460"/>